<dbReference type="SMART" id="SM00909">
    <property type="entry name" value="Germane"/>
    <property type="match status" value="1"/>
</dbReference>
<dbReference type="EMBL" id="DWYW01000147">
    <property type="protein sequence ID" value="HJA90415.1"/>
    <property type="molecule type" value="Genomic_DNA"/>
</dbReference>
<reference evidence="2" key="1">
    <citation type="journal article" date="2021" name="PeerJ">
        <title>Extensive microbial diversity within the chicken gut microbiome revealed by metagenomics and culture.</title>
        <authorList>
            <person name="Gilroy R."/>
            <person name="Ravi A."/>
            <person name="Getino M."/>
            <person name="Pursley I."/>
            <person name="Horton D.L."/>
            <person name="Alikhan N.F."/>
            <person name="Baker D."/>
            <person name="Gharbi K."/>
            <person name="Hall N."/>
            <person name="Watson M."/>
            <person name="Adriaenssens E.M."/>
            <person name="Foster-Nyarko E."/>
            <person name="Jarju S."/>
            <person name="Secka A."/>
            <person name="Antonio M."/>
            <person name="Oren A."/>
            <person name="Chaudhuri R.R."/>
            <person name="La Ragione R."/>
            <person name="Hildebrand F."/>
            <person name="Pallen M.J."/>
        </authorList>
    </citation>
    <scope>NUCLEOTIDE SEQUENCE</scope>
    <source>
        <strain evidence="2">CHK171-505</strain>
    </source>
</reference>
<dbReference type="Pfam" id="PF10646">
    <property type="entry name" value="Germane"/>
    <property type="match status" value="1"/>
</dbReference>
<protein>
    <submittedName>
        <fullName evidence="2">GerMN domain-containing protein</fullName>
    </submittedName>
</protein>
<accession>A0A9D2I1A0</accession>
<name>A0A9D2I1A0_9LACT</name>
<evidence type="ECO:0000259" key="1">
    <source>
        <dbReference type="SMART" id="SM00909"/>
    </source>
</evidence>
<proteinExistence type="predicted"/>
<dbReference type="Proteomes" id="UP000886856">
    <property type="component" value="Unassembled WGS sequence"/>
</dbReference>
<feature type="domain" description="GerMN" evidence="1">
    <location>
        <begin position="153"/>
        <end position="242"/>
    </location>
</feature>
<organism evidence="2 3">
    <name type="scientific">Candidatus Jeotgalibaca merdavium</name>
    <dbReference type="NCBI Taxonomy" id="2838627"/>
    <lineage>
        <taxon>Bacteria</taxon>
        <taxon>Bacillati</taxon>
        <taxon>Bacillota</taxon>
        <taxon>Bacilli</taxon>
        <taxon>Lactobacillales</taxon>
        <taxon>Carnobacteriaceae</taxon>
        <taxon>Jeotgalibaca</taxon>
    </lineage>
</organism>
<reference evidence="2" key="2">
    <citation type="submission" date="2021-04" db="EMBL/GenBank/DDBJ databases">
        <authorList>
            <person name="Gilroy R."/>
        </authorList>
    </citation>
    <scope>NUCLEOTIDE SEQUENCE</scope>
    <source>
        <strain evidence="2">CHK171-505</strain>
    </source>
</reference>
<dbReference type="InterPro" id="IPR019606">
    <property type="entry name" value="GerMN"/>
</dbReference>
<comment type="caution">
    <text evidence="2">The sequence shown here is derived from an EMBL/GenBank/DDBJ whole genome shotgun (WGS) entry which is preliminary data.</text>
</comment>
<evidence type="ECO:0000313" key="3">
    <source>
        <dbReference type="Proteomes" id="UP000886856"/>
    </source>
</evidence>
<sequence length="260" mass="28338">VLDYSDGQLVETFTRPETYFRENMLDQTSDDAGTILLKEPLEVGNSWENPSGSTTEITAVDVDVETPLGVFPAIEVTTTEGDAITTRYYSVGIGLIKEVATDTQASYEVISTLAEQIADTPESTVIRAFFPDANAMGIETADVNVAFFTNDVTREVISDLLEQVPDVEYGRLIPEGTTINSLYLNEDGRVYVDFSEELVGNMNAGSSGESLLLQGIVNTIGVYYGVEEVLLTIEGAAYESGHYSMQEGESFRVDMEGVIE</sequence>
<evidence type="ECO:0000313" key="2">
    <source>
        <dbReference type="EMBL" id="HJA90415.1"/>
    </source>
</evidence>
<dbReference type="AlphaFoldDB" id="A0A9D2I1A0"/>
<gene>
    <name evidence="2" type="ORF">H9948_06455</name>
</gene>
<feature type="non-terminal residue" evidence="2">
    <location>
        <position position="1"/>
    </location>
</feature>